<accession>A0A0D3K6I4</accession>
<dbReference type="GeneID" id="17276642"/>
<protein>
    <submittedName>
        <fullName evidence="1">Uncharacterized protein</fullName>
    </submittedName>
</protein>
<proteinExistence type="predicted"/>
<name>A0A0D3K6I4_EMIH1</name>
<keyword evidence="2" id="KW-1185">Reference proteome</keyword>
<dbReference type="AlphaFoldDB" id="A0A0D3K6I4"/>
<organism evidence="1 2">
    <name type="scientific">Emiliania huxleyi (strain CCMP1516)</name>
    <dbReference type="NCBI Taxonomy" id="280463"/>
    <lineage>
        <taxon>Eukaryota</taxon>
        <taxon>Haptista</taxon>
        <taxon>Haptophyta</taxon>
        <taxon>Prymnesiophyceae</taxon>
        <taxon>Isochrysidales</taxon>
        <taxon>Noelaerhabdaceae</taxon>
        <taxon>Emiliania</taxon>
    </lineage>
</organism>
<dbReference type="HOGENOM" id="CLU_1542918_0_0_1"/>
<dbReference type="KEGG" id="ehx:EMIHUDRAFT_442248"/>
<dbReference type="EnsemblProtists" id="EOD31369">
    <property type="protein sequence ID" value="EOD31369"/>
    <property type="gene ID" value="EMIHUDRAFT_442248"/>
</dbReference>
<evidence type="ECO:0000313" key="1">
    <source>
        <dbReference type="EnsemblProtists" id="EOD31369"/>
    </source>
</evidence>
<reference evidence="1" key="2">
    <citation type="submission" date="2024-10" db="UniProtKB">
        <authorList>
            <consortium name="EnsemblProtists"/>
        </authorList>
    </citation>
    <scope>IDENTIFICATION</scope>
</reference>
<sequence length="174" mass="18010">MMITPAPAGTEPRPTSLKSRLVALLPLAFLLSAALAGAGLVVHQAAKLFAGSSPEEKWNLGDLGLCRAEGASCHVWDCCGVNGELKPMWCNPFASGQIGSIGKARCVVCEEGVETGSKEFPGTLVACDATQLNALGKDGGDKVALQAAQIAANLEADRIKSSMAYVPADDARVR</sequence>
<dbReference type="RefSeq" id="XP_005783798.1">
    <property type="nucleotide sequence ID" value="XM_005783741.1"/>
</dbReference>
<dbReference type="PaxDb" id="2903-EOD31369"/>
<reference evidence="2" key="1">
    <citation type="journal article" date="2013" name="Nature">
        <title>Pan genome of the phytoplankton Emiliania underpins its global distribution.</title>
        <authorList>
            <person name="Read B.A."/>
            <person name="Kegel J."/>
            <person name="Klute M.J."/>
            <person name="Kuo A."/>
            <person name="Lefebvre S.C."/>
            <person name="Maumus F."/>
            <person name="Mayer C."/>
            <person name="Miller J."/>
            <person name="Monier A."/>
            <person name="Salamov A."/>
            <person name="Young J."/>
            <person name="Aguilar M."/>
            <person name="Claverie J.M."/>
            <person name="Frickenhaus S."/>
            <person name="Gonzalez K."/>
            <person name="Herman E.K."/>
            <person name="Lin Y.C."/>
            <person name="Napier J."/>
            <person name="Ogata H."/>
            <person name="Sarno A.F."/>
            <person name="Shmutz J."/>
            <person name="Schroeder D."/>
            <person name="de Vargas C."/>
            <person name="Verret F."/>
            <person name="von Dassow P."/>
            <person name="Valentin K."/>
            <person name="Van de Peer Y."/>
            <person name="Wheeler G."/>
            <person name="Dacks J.B."/>
            <person name="Delwiche C.F."/>
            <person name="Dyhrman S.T."/>
            <person name="Glockner G."/>
            <person name="John U."/>
            <person name="Richards T."/>
            <person name="Worden A.Z."/>
            <person name="Zhang X."/>
            <person name="Grigoriev I.V."/>
            <person name="Allen A.E."/>
            <person name="Bidle K."/>
            <person name="Borodovsky M."/>
            <person name="Bowler C."/>
            <person name="Brownlee C."/>
            <person name="Cock J.M."/>
            <person name="Elias M."/>
            <person name="Gladyshev V.N."/>
            <person name="Groth M."/>
            <person name="Guda C."/>
            <person name="Hadaegh A."/>
            <person name="Iglesias-Rodriguez M.D."/>
            <person name="Jenkins J."/>
            <person name="Jones B.M."/>
            <person name="Lawson T."/>
            <person name="Leese F."/>
            <person name="Lindquist E."/>
            <person name="Lobanov A."/>
            <person name="Lomsadze A."/>
            <person name="Malik S.B."/>
            <person name="Marsh M.E."/>
            <person name="Mackinder L."/>
            <person name="Mock T."/>
            <person name="Mueller-Roeber B."/>
            <person name="Pagarete A."/>
            <person name="Parker M."/>
            <person name="Probert I."/>
            <person name="Quesneville H."/>
            <person name="Raines C."/>
            <person name="Rensing S.A."/>
            <person name="Riano-Pachon D.M."/>
            <person name="Richier S."/>
            <person name="Rokitta S."/>
            <person name="Shiraiwa Y."/>
            <person name="Soanes D.M."/>
            <person name="van der Giezen M."/>
            <person name="Wahlund T.M."/>
            <person name="Williams B."/>
            <person name="Wilson W."/>
            <person name="Wolfe G."/>
            <person name="Wurch L.L."/>
        </authorList>
    </citation>
    <scope>NUCLEOTIDE SEQUENCE</scope>
</reference>
<evidence type="ECO:0000313" key="2">
    <source>
        <dbReference type="Proteomes" id="UP000013827"/>
    </source>
</evidence>
<dbReference type="Proteomes" id="UP000013827">
    <property type="component" value="Unassembled WGS sequence"/>
</dbReference>